<dbReference type="InterPro" id="IPR025659">
    <property type="entry name" value="Tubby-like_C"/>
</dbReference>
<reference evidence="1 2" key="1">
    <citation type="submission" date="2024-06" db="EMBL/GenBank/DDBJ databases">
        <title>Chitinophaga defluvii sp. nov., isolated from municipal sewage.</title>
        <authorList>
            <person name="Zhang L."/>
        </authorList>
    </citation>
    <scope>NUCLEOTIDE SEQUENCE [LARGE SCALE GENOMIC DNA]</scope>
    <source>
        <strain evidence="1 2">H8</strain>
    </source>
</reference>
<dbReference type="Proteomes" id="UP001549749">
    <property type="component" value="Unassembled WGS sequence"/>
</dbReference>
<dbReference type="PANTHER" id="PTHR23248">
    <property type="entry name" value="PHOSPHOLIPID SCRAMBLASE-RELATED"/>
    <property type="match status" value="1"/>
</dbReference>
<name>A0ABV2TEZ2_9BACT</name>
<dbReference type="RefSeq" id="WP_354664179.1">
    <property type="nucleotide sequence ID" value="NZ_JBEXAC010000004.1"/>
</dbReference>
<dbReference type="InterPro" id="IPR038595">
    <property type="entry name" value="LOR_sf"/>
</dbReference>
<dbReference type="Pfam" id="PF03803">
    <property type="entry name" value="Scramblase"/>
    <property type="match status" value="1"/>
</dbReference>
<evidence type="ECO:0000313" key="1">
    <source>
        <dbReference type="EMBL" id="MET7001604.1"/>
    </source>
</evidence>
<dbReference type="EMBL" id="JBEXAC010000004">
    <property type="protein sequence ID" value="MET7001604.1"/>
    <property type="molecule type" value="Genomic_DNA"/>
</dbReference>
<proteinExistence type="predicted"/>
<dbReference type="Gene3D" id="2.40.160.200">
    <property type="entry name" value="LURP1-related"/>
    <property type="match status" value="1"/>
</dbReference>
<dbReference type="SUPFAM" id="SSF54518">
    <property type="entry name" value="Tubby C-terminal domain-like"/>
    <property type="match status" value="1"/>
</dbReference>
<evidence type="ECO:0000313" key="2">
    <source>
        <dbReference type="Proteomes" id="UP001549749"/>
    </source>
</evidence>
<protein>
    <submittedName>
        <fullName evidence="1">Phospholipid scramblase-related protein</fullName>
    </submittedName>
</protein>
<gene>
    <name evidence="1" type="ORF">ABR189_29750</name>
</gene>
<organism evidence="1 2">
    <name type="scientific">Chitinophaga defluvii</name>
    <dbReference type="NCBI Taxonomy" id="3163343"/>
    <lineage>
        <taxon>Bacteria</taxon>
        <taxon>Pseudomonadati</taxon>
        <taxon>Bacteroidota</taxon>
        <taxon>Chitinophagia</taxon>
        <taxon>Chitinophagales</taxon>
        <taxon>Chitinophagaceae</taxon>
        <taxon>Chitinophaga</taxon>
    </lineage>
</organism>
<accession>A0ABV2TEZ2</accession>
<sequence>MQHNSLPAFFKCDDYFIDEKVGLLKFSNNYKVFDQQGIQIGNITQVVPFWHKVFRLFLSKAMFPFTLNIVNMDEQVVATIQRGWTFWMSKIVIRNSSGQEVGGIQQKFKMLKPLFHIVDTNNVVLAKIQGDWKAWNFNITDGNERQLGAINKKWAGVLQETFTTADKYRVTIAKECPEDINKMAIVAGAITIDMILKEAK</sequence>
<dbReference type="InterPro" id="IPR005552">
    <property type="entry name" value="Scramblase"/>
</dbReference>
<keyword evidence="2" id="KW-1185">Reference proteome</keyword>
<dbReference type="PANTHER" id="PTHR23248:SF9">
    <property type="entry name" value="PHOSPHOLIPID SCRAMBLASE"/>
    <property type="match status" value="1"/>
</dbReference>
<comment type="caution">
    <text evidence="1">The sequence shown here is derived from an EMBL/GenBank/DDBJ whole genome shotgun (WGS) entry which is preliminary data.</text>
</comment>